<feature type="transmembrane region" description="Helical" evidence="8">
    <location>
        <begin position="29"/>
        <end position="48"/>
    </location>
</feature>
<keyword evidence="6 8" id="KW-0472">Membrane</keyword>
<dbReference type="GO" id="GO:0010312">
    <property type="term" value="P:detoxification of zinc ion"/>
    <property type="evidence" value="ECO:0007669"/>
    <property type="project" value="TreeGrafter"/>
</dbReference>
<dbReference type="EMBL" id="JADWDJ010000015">
    <property type="protein sequence ID" value="KAG5269373.1"/>
    <property type="molecule type" value="Genomic_DNA"/>
</dbReference>
<dbReference type="InterPro" id="IPR036837">
    <property type="entry name" value="Cation_efflux_CTD_sf"/>
</dbReference>
<dbReference type="SUPFAM" id="SSF160240">
    <property type="entry name" value="Cation efflux protein cytoplasmic domain-like"/>
    <property type="match status" value="1"/>
</dbReference>
<dbReference type="GO" id="GO:0019855">
    <property type="term" value="F:calcium channel inhibitor activity"/>
    <property type="evidence" value="ECO:0007669"/>
    <property type="project" value="TreeGrafter"/>
</dbReference>
<dbReference type="InterPro" id="IPR027470">
    <property type="entry name" value="Cation_efflux_CTD"/>
</dbReference>
<evidence type="ECO:0000259" key="9">
    <source>
        <dbReference type="Pfam" id="PF16916"/>
    </source>
</evidence>
<keyword evidence="3 8" id="KW-0812">Transmembrane</keyword>
<dbReference type="GO" id="GO:0005385">
    <property type="term" value="F:zinc ion transmembrane transporter activity"/>
    <property type="evidence" value="ECO:0007669"/>
    <property type="project" value="TreeGrafter"/>
</dbReference>
<evidence type="ECO:0000256" key="5">
    <source>
        <dbReference type="ARBA" id="ARBA00022989"/>
    </source>
</evidence>
<name>A0AAV6G2L5_9TELE</name>
<evidence type="ECO:0000313" key="11">
    <source>
        <dbReference type="Proteomes" id="UP000823561"/>
    </source>
</evidence>
<feature type="region of interest" description="Disordered" evidence="7">
    <location>
        <begin position="267"/>
        <end position="303"/>
    </location>
</feature>
<protein>
    <recommendedName>
        <fullName evidence="9">Cation efflux protein cytoplasmic domain-containing protein</fullName>
    </recommendedName>
</protein>
<evidence type="ECO:0000313" key="10">
    <source>
        <dbReference type="EMBL" id="KAG5269373.1"/>
    </source>
</evidence>
<evidence type="ECO:0000256" key="6">
    <source>
        <dbReference type="ARBA" id="ARBA00023136"/>
    </source>
</evidence>
<gene>
    <name evidence="10" type="ORF">AALO_G00201280</name>
</gene>
<organism evidence="10 11">
    <name type="scientific">Alosa alosa</name>
    <name type="common">allis shad</name>
    <dbReference type="NCBI Taxonomy" id="278164"/>
    <lineage>
        <taxon>Eukaryota</taxon>
        <taxon>Metazoa</taxon>
        <taxon>Chordata</taxon>
        <taxon>Craniata</taxon>
        <taxon>Vertebrata</taxon>
        <taxon>Euteleostomi</taxon>
        <taxon>Actinopterygii</taxon>
        <taxon>Neopterygii</taxon>
        <taxon>Teleostei</taxon>
        <taxon>Clupei</taxon>
        <taxon>Clupeiformes</taxon>
        <taxon>Clupeoidei</taxon>
        <taxon>Clupeidae</taxon>
        <taxon>Alosa</taxon>
    </lineage>
</organism>
<dbReference type="PANTHER" id="PTHR45820">
    <property type="entry name" value="FI23527P1"/>
    <property type="match status" value="1"/>
</dbReference>
<evidence type="ECO:0000256" key="8">
    <source>
        <dbReference type="SAM" id="Phobius"/>
    </source>
</evidence>
<dbReference type="GO" id="GO:0005794">
    <property type="term" value="C:Golgi apparatus"/>
    <property type="evidence" value="ECO:0007669"/>
    <property type="project" value="TreeGrafter"/>
</dbReference>
<feature type="domain" description="Cation efflux protein cytoplasmic" evidence="9">
    <location>
        <begin position="427"/>
        <end position="491"/>
    </location>
</feature>
<evidence type="ECO:0000256" key="4">
    <source>
        <dbReference type="ARBA" id="ARBA00022833"/>
    </source>
</evidence>
<proteinExistence type="inferred from homology"/>
<feature type="region of interest" description="Disordered" evidence="7">
    <location>
        <begin position="109"/>
        <end position="128"/>
    </location>
</feature>
<comment type="caution">
    <text evidence="10">The sequence shown here is derived from an EMBL/GenBank/DDBJ whole genome shotgun (WGS) entry which is preliminary data.</text>
</comment>
<sequence length="574" mass="60817">MLLNESFQSQEHNYHPGAMDGHVRLWRGIGYKCMLGLTLLLLLFEIVVSRLCNCLINMVDGFHTLYILLHLSLQQPLSAHTPPPSPPPLASLASPSLTPSPHIISSNSHITSCPHPSSSPPSSPRPDLNIVSSAGPIPTLGCDPTSALSCVMPSRVQPFGALVSALIVASLCVSVTLEILSYIFQPHPIQRPILATAASALSLLFNAAMLGLAWARPTLRPAGSASEHLGLGSGERAVAKATEDGLVKGALQDGSLLFCNPGAPSVLDPDSDSVTPTTTDSLGSNKQHERSSSSEPKEHLQSNSRALELTNVLSQVPMYSTGHTGYPASLCVPSLSVPYKAPLRGHQSSCLSRVLTTILRDLLCPCLALANALTALLSSPDCHHPLESCSSRVYLDPALSMMAVLVLLACALPEVRRLGLLLLQSCPPGLSVPDLRNGLMAVRGVEGVHELHVWQLTESCLVASVHVHMNAHCWREGPDKVVAGVMETLHRAGVSMCTVQPETATESLNGEPALPALPGNQAKDWPCSLSCRKECLDKMCCTSLKKASVGDGAPPSGNAEEKAPQAVIIENTFL</sequence>
<dbReference type="GO" id="GO:0005783">
    <property type="term" value="C:endoplasmic reticulum"/>
    <property type="evidence" value="ECO:0007669"/>
    <property type="project" value="TreeGrafter"/>
</dbReference>
<keyword evidence="4" id="KW-0862">Zinc</keyword>
<feature type="transmembrane region" description="Helical" evidence="8">
    <location>
        <begin position="193"/>
        <end position="215"/>
    </location>
</feature>
<keyword evidence="5 8" id="KW-1133">Transmembrane helix</keyword>
<evidence type="ECO:0000256" key="2">
    <source>
        <dbReference type="ARBA" id="ARBA00008873"/>
    </source>
</evidence>
<dbReference type="Pfam" id="PF16916">
    <property type="entry name" value="ZT_dimer"/>
    <property type="match status" value="1"/>
</dbReference>
<feature type="compositionally biased region" description="Low complexity" evidence="7">
    <location>
        <begin position="272"/>
        <end position="281"/>
    </location>
</feature>
<keyword evidence="11" id="KW-1185">Reference proteome</keyword>
<evidence type="ECO:0000256" key="3">
    <source>
        <dbReference type="ARBA" id="ARBA00022692"/>
    </source>
</evidence>
<feature type="transmembrane region" description="Helical" evidence="8">
    <location>
        <begin position="159"/>
        <end position="181"/>
    </location>
</feature>
<dbReference type="GO" id="GO:0016020">
    <property type="term" value="C:membrane"/>
    <property type="evidence" value="ECO:0007669"/>
    <property type="project" value="UniProtKB-SubCell"/>
</dbReference>
<dbReference type="InterPro" id="IPR027469">
    <property type="entry name" value="Cation_efflux_TMD_sf"/>
</dbReference>
<evidence type="ECO:0000256" key="1">
    <source>
        <dbReference type="ARBA" id="ARBA00004141"/>
    </source>
</evidence>
<dbReference type="PANTHER" id="PTHR45820:SF6">
    <property type="entry name" value="ZINC_CADMIUM RESISTANCE PROTEIN-LIKE"/>
    <property type="match status" value="1"/>
</dbReference>
<accession>A0AAV6G2L5</accession>
<comment type="subcellular location">
    <subcellularLocation>
        <location evidence="1">Membrane</location>
        <topology evidence="1">Multi-pass membrane protein</topology>
    </subcellularLocation>
</comment>
<dbReference type="Proteomes" id="UP000823561">
    <property type="component" value="Chromosome 15"/>
</dbReference>
<dbReference type="GO" id="GO:0006882">
    <property type="term" value="P:intracellular zinc ion homeostasis"/>
    <property type="evidence" value="ECO:0007669"/>
    <property type="project" value="TreeGrafter"/>
</dbReference>
<evidence type="ECO:0000256" key="7">
    <source>
        <dbReference type="SAM" id="MobiDB-lite"/>
    </source>
</evidence>
<dbReference type="Gene3D" id="1.20.1510.10">
    <property type="entry name" value="Cation efflux protein transmembrane domain"/>
    <property type="match status" value="1"/>
</dbReference>
<comment type="similarity">
    <text evidence="2">Belongs to the cation diffusion facilitator (CDF) transporter (TC 2.A.4) family. SLC30A subfamily.</text>
</comment>
<reference evidence="10" key="1">
    <citation type="submission" date="2020-10" db="EMBL/GenBank/DDBJ databases">
        <title>Chromosome-scale genome assembly of the Allis shad, Alosa alosa.</title>
        <authorList>
            <person name="Margot Z."/>
            <person name="Christophe K."/>
            <person name="Cabau C."/>
            <person name="Louis A."/>
            <person name="Berthelot C."/>
            <person name="Parey E."/>
            <person name="Roest Crollius H."/>
            <person name="Montfort J."/>
            <person name="Robinson-Rechavi M."/>
            <person name="Bucao C."/>
            <person name="Bouchez O."/>
            <person name="Gislard M."/>
            <person name="Lluch J."/>
            <person name="Milhes M."/>
            <person name="Lampietro C."/>
            <person name="Lopez Roques C."/>
            <person name="Donnadieu C."/>
            <person name="Braasch I."/>
            <person name="Desvignes T."/>
            <person name="Postlethwait J."/>
            <person name="Bobe J."/>
            <person name="Guiguen Y."/>
        </authorList>
    </citation>
    <scope>NUCLEOTIDE SEQUENCE</scope>
    <source>
        <strain evidence="10">M-15738</strain>
        <tissue evidence="10">Blood</tissue>
    </source>
</reference>
<dbReference type="AlphaFoldDB" id="A0AAV6G2L5"/>
<feature type="compositionally biased region" description="Basic and acidic residues" evidence="7">
    <location>
        <begin position="286"/>
        <end position="300"/>
    </location>
</feature>
<dbReference type="SUPFAM" id="SSF161111">
    <property type="entry name" value="Cation efflux protein transmembrane domain-like"/>
    <property type="match status" value="1"/>
</dbReference>